<comment type="catalytic activity">
    <reaction evidence="7">
        <text>L-aspartate + L-glutamine + ATP + H2O = L-asparagine + L-glutamate + AMP + diphosphate + H(+)</text>
        <dbReference type="Rhea" id="RHEA:12228"/>
        <dbReference type="ChEBI" id="CHEBI:15377"/>
        <dbReference type="ChEBI" id="CHEBI:15378"/>
        <dbReference type="ChEBI" id="CHEBI:29985"/>
        <dbReference type="ChEBI" id="CHEBI:29991"/>
        <dbReference type="ChEBI" id="CHEBI:30616"/>
        <dbReference type="ChEBI" id="CHEBI:33019"/>
        <dbReference type="ChEBI" id="CHEBI:58048"/>
        <dbReference type="ChEBI" id="CHEBI:58359"/>
        <dbReference type="ChEBI" id="CHEBI:456215"/>
        <dbReference type="EC" id="6.3.5.4"/>
    </reaction>
</comment>
<dbReference type="Pfam" id="PF00733">
    <property type="entry name" value="Asn_synthase"/>
    <property type="match status" value="1"/>
</dbReference>
<dbReference type="InterPro" id="IPR051786">
    <property type="entry name" value="ASN_synthetase/amidase"/>
</dbReference>
<sequence length="613" mass="69903">MCGIAGYYSSSIFNKQDLQAMTQTLSHRGPDAEGWFTDEVCGLGHRRLSILDLSENANQPMYSHNKRYVMVFNGEVYNYQDIARKYDLVLSTTSDSEVILEGFVKLGAAIVHELNGMFVFVIYDIFQQELFIFRDRVGIKPLFYYWDGQNFAFASELKSLVNFPQIHKKIDVHAIGHFLSVGYIPAPQTIYENIFKMPAASMCKLTQRGLEQTPYWTMTPSAQGSVLENEQQAKTELHELLKSAVKYQLISDVPLGVFLSGGIDSSLVTALAVSQSATRVNTFSIGFKEQKFNETQFSGGVAKHLGTQHHEFIVSVKEARDLVETMLDVYDEPYADSSAIPTMIVSALARKHVTVALGGDGADELFFGYGMYKWASRLATPGIGILKDPLSIVLKQRSKSKYQKASRMLDFEDKQHLAHHIFSQEQGFFTQKEVKELLNVDVQPFCTKNIAAKSGSRSLTAMEVQSLFDLNFYLPDDLLVKVDRASMQYGLEARVPFLDHRVVEFALNLSPHLKYKNGVSKYILKEILYEYLPAEMFNRPKQGFSIPLHEWLRQDLQYLIHDYLDEKVVKQYAIVDNAMVQQIKLQFLEGNDFVYNRLWLLIVLHRWLVKNVN</sequence>
<dbReference type="NCBIfam" id="TIGR01536">
    <property type="entry name" value="asn_synth_AEB"/>
    <property type="match status" value="1"/>
</dbReference>
<keyword evidence="9" id="KW-0436">Ligase</keyword>
<dbReference type="InterPro" id="IPR006426">
    <property type="entry name" value="Asn_synth_AEB"/>
</dbReference>
<accession>A0ABT8RCA3</accession>
<dbReference type="RefSeq" id="WP_302039653.1">
    <property type="nucleotide sequence ID" value="NZ_JAUKPO010000014.1"/>
</dbReference>
<gene>
    <name evidence="9" type="primary">asnB</name>
    <name evidence="9" type="ORF">Q0590_21425</name>
</gene>
<dbReference type="InterPro" id="IPR017932">
    <property type="entry name" value="GATase_2_dom"/>
</dbReference>
<dbReference type="InterPro" id="IPR001962">
    <property type="entry name" value="Asn_synthase"/>
</dbReference>
<comment type="caution">
    <text evidence="9">The sequence shown here is derived from an EMBL/GenBank/DDBJ whole genome shotgun (WGS) entry which is preliminary data.</text>
</comment>
<dbReference type="PANTHER" id="PTHR43284:SF1">
    <property type="entry name" value="ASPARAGINE SYNTHETASE"/>
    <property type="match status" value="1"/>
</dbReference>
<evidence type="ECO:0000259" key="8">
    <source>
        <dbReference type="PROSITE" id="PS51278"/>
    </source>
</evidence>
<dbReference type="PROSITE" id="PS51278">
    <property type="entry name" value="GATASE_TYPE_2"/>
    <property type="match status" value="1"/>
</dbReference>
<dbReference type="CDD" id="cd00712">
    <property type="entry name" value="AsnB"/>
    <property type="match status" value="1"/>
</dbReference>
<comment type="similarity">
    <text evidence="2">Belongs to the asparagine synthetase family.</text>
</comment>
<dbReference type="InterPro" id="IPR029055">
    <property type="entry name" value="Ntn_hydrolases_N"/>
</dbReference>
<dbReference type="PANTHER" id="PTHR43284">
    <property type="entry name" value="ASPARAGINE SYNTHETASE (GLUTAMINE-HYDROLYZING)"/>
    <property type="match status" value="1"/>
</dbReference>
<dbReference type="Gene3D" id="3.60.20.10">
    <property type="entry name" value="Glutamine Phosphoribosylpyrophosphate, subunit 1, domain 1"/>
    <property type="match status" value="1"/>
</dbReference>
<dbReference type="SUPFAM" id="SSF52402">
    <property type="entry name" value="Adenine nucleotide alpha hydrolases-like"/>
    <property type="match status" value="1"/>
</dbReference>
<name>A0ABT8RCA3_9BACT</name>
<evidence type="ECO:0000256" key="3">
    <source>
        <dbReference type="ARBA" id="ARBA00012737"/>
    </source>
</evidence>
<dbReference type="EC" id="6.3.5.4" evidence="3"/>
<keyword evidence="4" id="KW-0547">Nucleotide-binding</keyword>
<proteinExistence type="inferred from homology"/>
<keyword evidence="6" id="KW-0315">Glutamine amidotransferase</keyword>
<protein>
    <recommendedName>
        <fullName evidence="3">asparagine synthase (glutamine-hydrolyzing)</fullName>
        <ecNumber evidence="3">6.3.5.4</ecNumber>
    </recommendedName>
</protein>
<dbReference type="InterPro" id="IPR033738">
    <property type="entry name" value="AsnB_N"/>
</dbReference>
<dbReference type="InterPro" id="IPR014729">
    <property type="entry name" value="Rossmann-like_a/b/a_fold"/>
</dbReference>
<comment type="pathway">
    <text evidence="1">Amino-acid biosynthesis; L-asparagine biosynthesis; L-asparagine from L-aspartate (L-Gln route): step 1/1.</text>
</comment>
<dbReference type="Pfam" id="PF13522">
    <property type="entry name" value="GATase_6"/>
    <property type="match status" value="1"/>
</dbReference>
<dbReference type="Gene3D" id="3.40.50.620">
    <property type="entry name" value="HUPs"/>
    <property type="match status" value="1"/>
</dbReference>
<evidence type="ECO:0000256" key="7">
    <source>
        <dbReference type="ARBA" id="ARBA00048741"/>
    </source>
</evidence>
<feature type="domain" description="Glutamine amidotransferase type-2" evidence="8">
    <location>
        <begin position="2"/>
        <end position="208"/>
    </location>
</feature>
<dbReference type="GO" id="GO:0004066">
    <property type="term" value="F:asparagine synthase (glutamine-hydrolyzing) activity"/>
    <property type="evidence" value="ECO:0007669"/>
    <property type="project" value="UniProtKB-EC"/>
</dbReference>
<dbReference type="Proteomes" id="UP001168528">
    <property type="component" value="Unassembled WGS sequence"/>
</dbReference>
<evidence type="ECO:0000256" key="1">
    <source>
        <dbReference type="ARBA" id="ARBA00005187"/>
    </source>
</evidence>
<evidence type="ECO:0000256" key="5">
    <source>
        <dbReference type="ARBA" id="ARBA00022840"/>
    </source>
</evidence>
<evidence type="ECO:0000256" key="4">
    <source>
        <dbReference type="ARBA" id="ARBA00022741"/>
    </source>
</evidence>
<dbReference type="CDD" id="cd01991">
    <property type="entry name" value="Asn_synthase_B_C"/>
    <property type="match status" value="1"/>
</dbReference>
<keyword evidence="10" id="KW-1185">Reference proteome</keyword>
<evidence type="ECO:0000256" key="2">
    <source>
        <dbReference type="ARBA" id="ARBA00005752"/>
    </source>
</evidence>
<keyword evidence="5" id="KW-0067">ATP-binding</keyword>
<dbReference type="SUPFAM" id="SSF56235">
    <property type="entry name" value="N-terminal nucleophile aminohydrolases (Ntn hydrolases)"/>
    <property type="match status" value="1"/>
</dbReference>
<evidence type="ECO:0000313" key="9">
    <source>
        <dbReference type="EMBL" id="MDO1448853.1"/>
    </source>
</evidence>
<organism evidence="9 10">
    <name type="scientific">Rhodocytophaga aerolata</name>
    <dbReference type="NCBI Taxonomy" id="455078"/>
    <lineage>
        <taxon>Bacteria</taxon>
        <taxon>Pseudomonadati</taxon>
        <taxon>Bacteroidota</taxon>
        <taxon>Cytophagia</taxon>
        <taxon>Cytophagales</taxon>
        <taxon>Rhodocytophagaceae</taxon>
        <taxon>Rhodocytophaga</taxon>
    </lineage>
</organism>
<dbReference type="EMBL" id="JAUKPO010000014">
    <property type="protein sequence ID" value="MDO1448853.1"/>
    <property type="molecule type" value="Genomic_DNA"/>
</dbReference>
<reference evidence="9" key="1">
    <citation type="submission" date="2023-07" db="EMBL/GenBank/DDBJ databases">
        <title>The genome sequence of Rhodocytophaga aerolata KACC 12507.</title>
        <authorList>
            <person name="Zhang X."/>
        </authorList>
    </citation>
    <scope>NUCLEOTIDE SEQUENCE</scope>
    <source>
        <strain evidence="9">KACC 12507</strain>
    </source>
</reference>
<evidence type="ECO:0000256" key="6">
    <source>
        <dbReference type="ARBA" id="ARBA00022962"/>
    </source>
</evidence>
<evidence type="ECO:0000313" key="10">
    <source>
        <dbReference type="Proteomes" id="UP001168528"/>
    </source>
</evidence>
<dbReference type="PIRSF" id="PIRSF001589">
    <property type="entry name" value="Asn_synthetase_glu-h"/>
    <property type="match status" value="1"/>
</dbReference>